<evidence type="ECO:0000313" key="3">
    <source>
        <dbReference type="Proteomes" id="UP001153365"/>
    </source>
</evidence>
<name>A0AAV0BMQ4_PHAPC</name>
<gene>
    <name evidence="2" type="ORF">PPACK8108_LOCUS21564</name>
</gene>
<keyword evidence="3" id="KW-1185">Reference proteome</keyword>
<dbReference type="AlphaFoldDB" id="A0AAV0BMQ4"/>
<sequence length="160" mass="18156">MKATTIEVYSSGQFGVNSLDNMMSVTLKESSTMGKERRRDSLVGPIRKLKVPRRQSLNFYNKQQVSQRSSWAPSAYNTENNEISNNNDISSKNGDQGWEYKSFSQEDEEQQRHDKEPLEEEAKPGMPAMTVEQQVEGLNSSNDRTGNGNGSFNKSQPVWR</sequence>
<feature type="compositionally biased region" description="Polar residues" evidence="1">
    <location>
        <begin position="55"/>
        <end position="76"/>
    </location>
</feature>
<feature type="compositionally biased region" description="Basic and acidic residues" evidence="1">
    <location>
        <begin position="110"/>
        <end position="123"/>
    </location>
</feature>
<feature type="compositionally biased region" description="Polar residues" evidence="1">
    <location>
        <begin position="131"/>
        <end position="160"/>
    </location>
</feature>
<organism evidence="2 3">
    <name type="scientific">Phakopsora pachyrhizi</name>
    <name type="common">Asian soybean rust disease fungus</name>
    <dbReference type="NCBI Taxonomy" id="170000"/>
    <lineage>
        <taxon>Eukaryota</taxon>
        <taxon>Fungi</taxon>
        <taxon>Dikarya</taxon>
        <taxon>Basidiomycota</taxon>
        <taxon>Pucciniomycotina</taxon>
        <taxon>Pucciniomycetes</taxon>
        <taxon>Pucciniales</taxon>
        <taxon>Phakopsoraceae</taxon>
        <taxon>Phakopsora</taxon>
    </lineage>
</organism>
<dbReference type="Proteomes" id="UP001153365">
    <property type="component" value="Unassembled WGS sequence"/>
</dbReference>
<dbReference type="EMBL" id="CALTRL010005821">
    <property type="protein sequence ID" value="CAH7686857.1"/>
    <property type="molecule type" value="Genomic_DNA"/>
</dbReference>
<reference evidence="2" key="1">
    <citation type="submission" date="2022-06" db="EMBL/GenBank/DDBJ databases">
        <authorList>
            <consortium name="SYNGENTA / RWTH Aachen University"/>
        </authorList>
    </citation>
    <scope>NUCLEOTIDE SEQUENCE</scope>
</reference>
<evidence type="ECO:0000256" key="1">
    <source>
        <dbReference type="SAM" id="MobiDB-lite"/>
    </source>
</evidence>
<feature type="compositionally biased region" description="Low complexity" evidence="1">
    <location>
        <begin position="77"/>
        <end position="93"/>
    </location>
</feature>
<protein>
    <submittedName>
        <fullName evidence="2">Uncharacterized protein</fullName>
    </submittedName>
</protein>
<evidence type="ECO:0000313" key="2">
    <source>
        <dbReference type="EMBL" id="CAH7686857.1"/>
    </source>
</evidence>
<comment type="caution">
    <text evidence="2">The sequence shown here is derived from an EMBL/GenBank/DDBJ whole genome shotgun (WGS) entry which is preliminary data.</text>
</comment>
<accession>A0AAV0BMQ4</accession>
<proteinExistence type="predicted"/>
<feature type="region of interest" description="Disordered" evidence="1">
    <location>
        <begin position="28"/>
        <end position="160"/>
    </location>
</feature>